<reference evidence="1" key="1">
    <citation type="submission" date="2023-02" db="EMBL/GenBank/DDBJ databases">
        <title>Kitasatospora phosalacinea NBRC 14362.</title>
        <authorList>
            <person name="Ichikawa N."/>
            <person name="Sato H."/>
            <person name="Tonouchi N."/>
        </authorList>
    </citation>
    <scope>NUCLEOTIDE SEQUENCE</scope>
    <source>
        <strain evidence="1">NBRC 14362</strain>
    </source>
</reference>
<proteinExistence type="predicted"/>
<protein>
    <submittedName>
        <fullName evidence="1">Uncharacterized protein</fullName>
    </submittedName>
</protein>
<gene>
    <name evidence="1" type="ORF">Kpho01_61070</name>
</gene>
<organism evidence="1 2">
    <name type="scientific">Kitasatospora phosalacinea</name>
    <dbReference type="NCBI Taxonomy" id="2065"/>
    <lineage>
        <taxon>Bacteria</taxon>
        <taxon>Bacillati</taxon>
        <taxon>Actinomycetota</taxon>
        <taxon>Actinomycetes</taxon>
        <taxon>Kitasatosporales</taxon>
        <taxon>Streptomycetaceae</taxon>
        <taxon>Kitasatospora</taxon>
    </lineage>
</organism>
<accession>A0A9W6PNM1</accession>
<dbReference type="Proteomes" id="UP001165143">
    <property type="component" value="Unassembled WGS sequence"/>
</dbReference>
<name>A0A9W6PNM1_9ACTN</name>
<dbReference type="EMBL" id="BSRX01000047">
    <property type="protein sequence ID" value="GLW58096.1"/>
    <property type="molecule type" value="Genomic_DNA"/>
</dbReference>
<dbReference type="AlphaFoldDB" id="A0A9W6PNM1"/>
<comment type="caution">
    <text evidence="1">The sequence shown here is derived from an EMBL/GenBank/DDBJ whole genome shotgun (WGS) entry which is preliminary data.</text>
</comment>
<sequence length="65" mass="6794">MNVNTDTVFGVFFAGSAVTSAMVLAAEALTARADRRRAAEPQPSLVVSVTIAAQGTEAQRERADV</sequence>
<evidence type="ECO:0000313" key="2">
    <source>
        <dbReference type="Proteomes" id="UP001165143"/>
    </source>
</evidence>
<dbReference type="RefSeq" id="WP_033252891.1">
    <property type="nucleotide sequence ID" value="NZ_BSRX01000047.1"/>
</dbReference>
<evidence type="ECO:0000313" key="1">
    <source>
        <dbReference type="EMBL" id="GLW58096.1"/>
    </source>
</evidence>